<gene>
    <name evidence="2" type="ORF">BJA5080_06597</name>
</gene>
<dbReference type="Proteomes" id="UP000024900">
    <property type="component" value="Unassembled WGS sequence"/>
</dbReference>
<sequence length="290" mass="30101">MTIEAPTLIEDEALTIPDQGRHLRWTSIVAGAFVATAFTFILVTFGVAIGLGVSSTSPTWRDASPALSLLSGLYLILQAIVSFGLGGYIAGRVRGGIDATSGAEREMRDGLHGLAAWALAVLLGAVLAGIVGAAAVNRASSSTTLANNTVAEPLLSYELDRLLRSPRRPANAEISAERAEAGRILMTSSSHNGVNGDDRTYLIQQIQALTGLSAGDSERRVDQAIASSKTAIAHVRRSTIVLAFSLAAATLLGAVSAWAAAVAGGRHRDGAPLPEWIAFAGLEPKRTAVP</sequence>
<feature type="transmembrane region" description="Helical" evidence="1">
    <location>
        <begin position="114"/>
        <end position="136"/>
    </location>
</feature>
<feature type="transmembrane region" description="Helical" evidence="1">
    <location>
        <begin position="73"/>
        <end position="93"/>
    </location>
</feature>
<evidence type="ECO:0000313" key="2">
    <source>
        <dbReference type="EMBL" id="KGJ70761.1"/>
    </source>
</evidence>
<keyword evidence="1" id="KW-1133">Transmembrane helix</keyword>
<accession>A0A837CPF4</accession>
<evidence type="ECO:0000256" key="1">
    <source>
        <dbReference type="SAM" id="Phobius"/>
    </source>
</evidence>
<dbReference type="EMBL" id="ADOU02000004">
    <property type="protein sequence ID" value="KGJ70761.1"/>
    <property type="molecule type" value="Genomic_DNA"/>
</dbReference>
<evidence type="ECO:0008006" key="4">
    <source>
        <dbReference type="Google" id="ProtNLM"/>
    </source>
</evidence>
<organism evidence="2 3">
    <name type="scientific">Bradyrhizobium diazoefficiens SEMIA 5080</name>
    <dbReference type="NCBI Taxonomy" id="754504"/>
    <lineage>
        <taxon>Bacteria</taxon>
        <taxon>Pseudomonadati</taxon>
        <taxon>Pseudomonadota</taxon>
        <taxon>Alphaproteobacteria</taxon>
        <taxon>Hyphomicrobiales</taxon>
        <taxon>Nitrobacteraceae</taxon>
        <taxon>Bradyrhizobium</taxon>
    </lineage>
</organism>
<dbReference type="RefSeq" id="WP_028171506.1">
    <property type="nucleotide sequence ID" value="NZ_ADOU02000004.1"/>
</dbReference>
<name>A0A837CPF4_9BRAD</name>
<comment type="caution">
    <text evidence="2">The sequence shown here is derived from an EMBL/GenBank/DDBJ whole genome shotgun (WGS) entry which is preliminary data.</text>
</comment>
<protein>
    <recommendedName>
        <fullName evidence="4">Mll5186 protein</fullName>
    </recommendedName>
</protein>
<evidence type="ECO:0000313" key="3">
    <source>
        <dbReference type="Proteomes" id="UP000024900"/>
    </source>
</evidence>
<feature type="transmembrane region" description="Helical" evidence="1">
    <location>
        <begin position="28"/>
        <end position="53"/>
    </location>
</feature>
<keyword evidence="1" id="KW-0472">Membrane</keyword>
<dbReference type="AlphaFoldDB" id="A0A837CPF4"/>
<keyword evidence="1" id="KW-0812">Transmembrane</keyword>
<feature type="transmembrane region" description="Helical" evidence="1">
    <location>
        <begin position="240"/>
        <end position="263"/>
    </location>
</feature>
<proteinExistence type="predicted"/>
<reference evidence="2 3" key="1">
    <citation type="journal article" date="2014" name="BMC Genomics">
        <title>Comparative genomics of Bradyrhizobium japonicum CPAC 15 and Bradyrhizobium diazoefficiens CPAC 7: elite model strains for understanding symbiotic performance with soybean.</title>
        <authorList>
            <person name="Siqueira A.F."/>
            <person name="Ormeno-Orrillo E."/>
            <person name="Souza R.C."/>
            <person name="Rodrigues E.P."/>
            <person name="Almeida L.G."/>
            <person name="Barcellos F.G."/>
            <person name="Batista J.S."/>
            <person name="Nakatami A.S."/>
            <person name="Martinez-Romero E."/>
            <person name="Vasconcelos A.T."/>
            <person name="Hungria M."/>
        </authorList>
    </citation>
    <scope>NUCLEOTIDE SEQUENCE [LARGE SCALE GENOMIC DNA]</scope>
    <source>
        <strain evidence="2 3">SEMIA 5080</strain>
    </source>
</reference>